<accession>A0A6J7H928</accession>
<evidence type="ECO:0000313" key="1">
    <source>
        <dbReference type="EMBL" id="CAB4917537.1"/>
    </source>
</evidence>
<reference evidence="1" key="1">
    <citation type="submission" date="2020-05" db="EMBL/GenBank/DDBJ databases">
        <authorList>
            <person name="Chiriac C."/>
            <person name="Salcher M."/>
            <person name="Ghai R."/>
            <person name="Kavagutti S V."/>
        </authorList>
    </citation>
    <scope>NUCLEOTIDE SEQUENCE</scope>
</reference>
<dbReference type="EMBL" id="CAFBMQ010000190">
    <property type="protein sequence ID" value="CAB4917537.1"/>
    <property type="molecule type" value="Genomic_DNA"/>
</dbReference>
<proteinExistence type="predicted"/>
<gene>
    <name evidence="1" type="ORF">UFOPK3609_01227</name>
</gene>
<organism evidence="1">
    <name type="scientific">freshwater metagenome</name>
    <dbReference type="NCBI Taxonomy" id="449393"/>
    <lineage>
        <taxon>unclassified sequences</taxon>
        <taxon>metagenomes</taxon>
        <taxon>ecological metagenomes</taxon>
    </lineage>
</organism>
<protein>
    <submittedName>
        <fullName evidence="1">Unannotated protein</fullName>
    </submittedName>
</protein>
<dbReference type="AlphaFoldDB" id="A0A6J7H928"/>
<name>A0A6J7H928_9ZZZZ</name>
<sequence>MSVADGILAGMTDTPDPVLVEMAAALALPADQARARLGELWDRATDPLHRCGIAHSLADLQAEVADELAWDERALAAVADVDDARVQAAGAGAQVAAFLPSLHTNLADDHRRLGDPDRARQHLALARASIGALGDDAYGDLLRSAVGHVQGALDAGSTDRLPTAPSS</sequence>